<sequence length="512" mass="57425">MEDSDEEEIFSSSKHRSLPHHECSNLNGQNHLGKNGGHGNEYQLLNNNDADLKTVLDTPITIWTPTPMSPARRACFIASIMFGILVVATFLWVLPCDVQPCEGELAMRDTEWAVKIERMVISQTQLVQRLTGGHNVLLSYHPSVNISSWDPDNSSLLEEEQIQFDSQFDCTSCVQGTTGNGHCGLLMLDGNLGRKNWRVPMRECAVGLQCDLLDVSGDGVPDCIVRGSNTMLFVIEVRYGNILWHAHQHRDKCEIMNVSIGGPELVPEQAESPSQEYSSSETQMPETDPSPYSNHLVLVCGQSEEEDTISIKALLHQILGDTSSSEEPETFHKLKQINNQHASPSNQQNLCELFVFNNGVCPQCQSKVKLKTDDGEVLWQKDYEHSTVVSWAPLLSDNKCHGAILKVWELRHVTTTVKTAKPPPAMNRRTTRSSLVSEEMENFETEPTYIEKESEDEIHQKISLEENSTSDSHEKLEVPSEVFLKSPQKQISCCLYWSEGENLAASVQQYNI</sequence>
<feature type="region of interest" description="Disordered" evidence="1">
    <location>
        <begin position="419"/>
        <end position="446"/>
    </location>
</feature>
<reference evidence="3 4" key="1">
    <citation type="submission" date="2023-03" db="EMBL/GenBank/DDBJ databases">
        <title>High-quality genome of Scylla paramamosain provides insights in environmental adaptation.</title>
        <authorList>
            <person name="Zhang L."/>
        </authorList>
    </citation>
    <scope>NUCLEOTIDE SEQUENCE [LARGE SCALE GENOMIC DNA]</scope>
    <source>
        <strain evidence="3">LZ_2023a</strain>
        <tissue evidence="3">Muscle</tissue>
    </source>
</reference>
<proteinExistence type="predicted"/>
<feature type="region of interest" description="Disordered" evidence="1">
    <location>
        <begin position="264"/>
        <end position="290"/>
    </location>
</feature>
<dbReference type="EMBL" id="JARAKH010000001">
    <property type="protein sequence ID" value="KAK8407147.1"/>
    <property type="molecule type" value="Genomic_DNA"/>
</dbReference>
<feature type="transmembrane region" description="Helical" evidence="2">
    <location>
        <begin position="74"/>
        <end position="94"/>
    </location>
</feature>
<keyword evidence="2" id="KW-0812">Transmembrane</keyword>
<comment type="caution">
    <text evidence="3">The sequence shown here is derived from an EMBL/GenBank/DDBJ whole genome shotgun (WGS) entry which is preliminary data.</text>
</comment>
<feature type="compositionally biased region" description="Polar residues" evidence="1">
    <location>
        <begin position="271"/>
        <end position="290"/>
    </location>
</feature>
<keyword evidence="4" id="KW-1185">Reference proteome</keyword>
<keyword evidence="2" id="KW-1133">Transmembrane helix</keyword>
<dbReference type="Proteomes" id="UP001487740">
    <property type="component" value="Unassembled WGS sequence"/>
</dbReference>
<evidence type="ECO:0000256" key="1">
    <source>
        <dbReference type="SAM" id="MobiDB-lite"/>
    </source>
</evidence>
<organism evidence="3 4">
    <name type="scientific">Scylla paramamosain</name>
    <name type="common">Mud crab</name>
    <dbReference type="NCBI Taxonomy" id="85552"/>
    <lineage>
        <taxon>Eukaryota</taxon>
        <taxon>Metazoa</taxon>
        <taxon>Ecdysozoa</taxon>
        <taxon>Arthropoda</taxon>
        <taxon>Crustacea</taxon>
        <taxon>Multicrustacea</taxon>
        <taxon>Malacostraca</taxon>
        <taxon>Eumalacostraca</taxon>
        <taxon>Eucarida</taxon>
        <taxon>Decapoda</taxon>
        <taxon>Pleocyemata</taxon>
        <taxon>Brachyura</taxon>
        <taxon>Eubrachyura</taxon>
        <taxon>Portunoidea</taxon>
        <taxon>Portunidae</taxon>
        <taxon>Portuninae</taxon>
        <taxon>Scylla</taxon>
    </lineage>
</organism>
<accession>A0AAW0V809</accession>
<feature type="region of interest" description="Disordered" evidence="1">
    <location>
        <begin position="1"/>
        <end position="32"/>
    </location>
</feature>
<evidence type="ECO:0000313" key="3">
    <source>
        <dbReference type="EMBL" id="KAK8407147.1"/>
    </source>
</evidence>
<protein>
    <submittedName>
        <fullName evidence="3">Uncharacterized protein</fullName>
    </submittedName>
</protein>
<evidence type="ECO:0000256" key="2">
    <source>
        <dbReference type="SAM" id="Phobius"/>
    </source>
</evidence>
<keyword evidence="2" id="KW-0472">Membrane</keyword>
<name>A0AAW0V809_SCYPA</name>
<evidence type="ECO:0000313" key="4">
    <source>
        <dbReference type="Proteomes" id="UP001487740"/>
    </source>
</evidence>
<gene>
    <name evidence="3" type="ORF">O3P69_002042</name>
</gene>
<dbReference type="AlphaFoldDB" id="A0AAW0V809"/>